<gene>
    <name evidence="2" type="ORF">SAMN04487779_104211</name>
</gene>
<evidence type="ECO:0000313" key="2">
    <source>
        <dbReference type="EMBL" id="SDE48552.1"/>
    </source>
</evidence>
<sequence length="190" mass="18678">MSEGLFGRSGGGGLAGGLSGGMKMAAIALLVQQLMKHSQGQASEVPGSAPVPQGQGGGGGGIGDILGGLLGGGGGAAAGGLLGGLGGLLGGLRNQGLDRHVNSWVQHGPNESVSPDELSRAFDPKDVDEAAQQAGTDRGTLMQEVSRVLPDMVDRLTPQGRVPQHEGELHGGGLGGLLSSLLGGGRGPQR</sequence>
<protein>
    <submittedName>
        <fullName evidence="2">Uncharacterized conserved protein YidB, DUF937 family</fullName>
    </submittedName>
</protein>
<dbReference type="Pfam" id="PF20159">
    <property type="entry name" value="YidB"/>
    <property type="match status" value="1"/>
</dbReference>
<dbReference type="STRING" id="938405.SAMN02927895_05560"/>
<feature type="compositionally biased region" description="Gly residues" evidence="1">
    <location>
        <begin position="170"/>
        <end position="190"/>
    </location>
</feature>
<reference evidence="2 3" key="1">
    <citation type="submission" date="2016-10" db="EMBL/GenBank/DDBJ databases">
        <authorList>
            <person name="de Groot N.N."/>
        </authorList>
    </citation>
    <scope>NUCLEOTIDE SEQUENCE [LARGE SCALE GENOMIC DNA]</scope>
    <source>
        <strain evidence="2 3">CPCC 100156</strain>
    </source>
</reference>
<evidence type="ECO:0000313" key="3">
    <source>
        <dbReference type="Proteomes" id="UP000198925"/>
    </source>
</evidence>
<dbReference type="InterPro" id="IPR045372">
    <property type="entry name" value="YidB"/>
</dbReference>
<name>A0A1G7DAH3_9PROT</name>
<proteinExistence type="predicted"/>
<dbReference type="InterPro" id="IPR027405">
    <property type="entry name" value="YidB-like"/>
</dbReference>
<organism evidence="2 3">
    <name type="scientific">Belnapia rosea</name>
    <dbReference type="NCBI Taxonomy" id="938405"/>
    <lineage>
        <taxon>Bacteria</taxon>
        <taxon>Pseudomonadati</taxon>
        <taxon>Pseudomonadota</taxon>
        <taxon>Alphaproteobacteria</taxon>
        <taxon>Acetobacterales</taxon>
        <taxon>Roseomonadaceae</taxon>
        <taxon>Belnapia</taxon>
    </lineage>
</organism>
<keyword evidence="3" id="KW-1185">Reference proteome</keyword>
<dbReference type="EMBL" id="FMZX01000042">
    <property type="protein sequence ID" value="SDE48552.1"/>
    <property type="molecule type" value="Genomic_DNA"/>
</dbReference>
<feature type="region of interest" description="Disordered" evidence="1">
    <location>
        <begin position="39"/>
        <end position="58"/>
    </location>
</feature>
<accession>A0A1G7DAH3</accession>
<dbReference type="AlphaFoldDB" id="A0A1G7DAH3"/>
<evidence type="ECO:0000256" key="1">
    <source>
        <dbReference type="SAM" id="MobiDB-lite"/>
    </source>
</evidence>
<dbReference type="Gene3D" id="1.10.10.690">
    <property type="entry name" value="YidB-like"/>
    <property type="match status" value="1"/>
</dbReference>
<feature type="region of interest" description="Disordered" evidence="1">
    <location>
        <begin position="157"/>
        <end position="190"/>
    </location>
</feature>
<dbReference type="RefSeq" id="WP_176849843.1">
    <property type="nucleotide sequence ID" value="NZ_FMXZ01000045.1"/>
</dbReference>
<dbReference type="Proteomes" id="UP000198925">
    <property type="component" value="Unassembled WGS sequence"/>
</dbReference>
<dbReference type="SUPFAM" id="SSF140804">
    <property type="entry name" value="YidB-like"/>
    <property type="match status" value="1"/>
</dbReference>